<keyword evidence="1" id="KW-0472">Membrane</keyword>
<name>B9L9D1_NAUPA</name>
<dbReference type="OrthoDB" id="5372496at2"/>
<evidence type="ECO:0000256" key="1">
    <source>
        <dbReference type="SAM" id="Phobius"/>
    </source>
</evidence>
<dbReference type="NCBIfam" id="TIGR02532">
    <property type="entry name" value="IV_pilin_GFxxxE"/>
    <property type="match status" value="1"/>
</dbReference>
<evidence type="ECO:0000313" key="3">
    <source>
        <dbReference type="Proteomes" id="UP000000448"/>
    </source>
</evidence>
<proteinExistence type="predicted"/>
<keyword evidence="3" id="KW-1185">Reference proteome</keyword>
<dbReference type="eggNOG" id="COG4969">
    <property type="taxonomic scope" value="Bacteria"/>
</dbReference>
<dbReference type="Proteomes" id="UP000000448">
    <property type="component" value="Chromosome"/>
</dbReference>
<dbReference type="Pfam" id="PF07963">
    <property type="entry name" value="N_methyl"/>
    <property type="match status" value="1"/>
</dbReference>
<sequence>MKKSFTLVELIIVVVILGILGTISIEILQNTFQNYIKTKELNKLAFKTDLTLNIIASKLQNRIKNSVIAVECNATLPASNSQSCINSSMKNFITVSNLDPTNSYKYPVLEWLYVPIYAKRGMWDSAKKSIQPGWSGFVDLKLTDVSNNDEYNITSPDSNFTIAKQIEKAWFDSWGVPNSGDVFADKFDVLVFSGSDGRGDFDDINNSYGYYGNTATRVFELNNTSDTKLNIKAINPSNSTTVYEGYYLVRGAMAIVPVYDASSHDYNLTLRFNYFPWNAEMYMEGNSTLLATHVTQFKFKEEGGVVRLYLCITAPQAKLTDFNLTICKEKVVF</sequence>
<dbReference type="InterPro" id="IPR045584">
    <property type="entry name" value="Pilin-like"/>
</dbReference>
<dbReference type="SUPFAM" id="SSF54523">
    <property type="entry name" value="Pili subunits"/>
    <property type="match status" value="1"/>
</dbReference>
<keyword evidence="1" id="KW-0812">Transmembrane</keyword>
<organism evidence="2 3">
    <name type="scientific">Nautilia profundicola (strain ATCC BAA-1463 / DSM 18972 / AmH)</name>
    <dbReference type="NCBI Taxonomy" id="598659"/>
    <lineage>
        <taxon>Bacteria</taxon>
        <taxon>Pseudomonadati</taxon>
        <taxon>Campylobacterota</taxon>
        <taxon>Epsilonproteobacteria</taxon>
        <taxon>Nautiliales</taxon>
        <taxon>Nautiliaceae</taxon>
        <taxon>Nautilia</taxon>
    </lineage>
</organism>
<accession>B9L9D1</accession>
<reference evidence="2 3" key="1">
    <citation type="journal article" date="2009" name="PLoS Genet.">
        <title>Adaptations to submarine hydrothermal environments exemplified by the genome of Nautilia profundicola.</title>
        <authorList>
            <person name="Campbell B.J."/>
            <person name="Smith J.L."/>
            <person name="Hanson T.E."/>
            <person name="Klotz M.G."/>
            <person name="Stein L.Y."/>
            <person name="Lee C.K."/>
            <person name="Wu D."/>
            <person name="Robinson J.M."/>
            <person name="Khouri H.M."/>
            <person name="Eisen J.A."/>
            <person name="Cary S.C."/>
        </authorList>
    </citation>
    <scope>NUCLEOTIDE SEQUENCE [LARGE SCALE GENOMIC DNA]</scope>
    <source>
        <strain evidence="3">ATCC BAA-1463 / DSM 18972 / AmH</strain>
    </source>
</reference>
<dbReference type="EMBL" id="CP001279">
    <property type="protein sequence ID" value="ACM93205.1"/>
    <property type="molecule type" value="Genomic_DNA"/>
</dbReference>
<dbReference type="HOGENOM" id="CLU_917751_0_0_7"/>
<dbReference type="RefSeq" id="WP_015902257.1">
    <property type="nucleotide sequence ID" value="NC_012115.1"/>
</dbReference>
<gene>
    <name evidence="2" type="ordered locus">NAMH_0836</name>
</gene>
<dbReference type="InterPro" id="IPR012902">
    <property type="entry name" value="N_methyl_site"/>
</dbReference>
<dbReference type="STRING" id="598659.NAMH_0836"/>
<dbReference type="AlphaFoldDB" id="B9L9D1"/>
<protein>
    <submittedName>
        <fullName evidence="2">Prepilin-type N-terminal cleavage/methylation domain protein</fullName>
    </submittedName>
</protein>
<dbReference type="KEGG" id="nam:NAMH_0836"/>
<feature type="transmembrane region" description="Helical" evidence="1">
    <location>
        <begin position="7"/>
        <end position="28"/>
    </location>
</feature>
<dbReference type="Gene3D" id="3.30.700.10">
    <property type="entry name" value="Glycoprotein, Type 4 Pilin"/>
    <property type="match status" value="1"/>
</dbReference>
<evidence type="ECO:0000313" key="2">
    <source>
        <dbReference type="EMBL" id="ACM93205.1"/>
    </source>
</evidence>
<keyword evidence="1" id="KW-1133">Transmembrane helix</keyword>